<comment type="caution">
    <text evidence="3">The sequence shown here is derived from an EMBL/GenBank/DDBJ whole genome shotgun (WGS) entry which is preliminary data.</text>
</comment>
<accession>A0A844G926</accession>
<dbReference type="RefSeq" id="WP_154420867.1">
    <property type="nucleotide sequence ID" value="NZ_VUNS01000048.1"/>
</dbReference>
<dbReference type="AlphaFoldDB" id="A0A844G926"/>
<dbReference type="Pfam" id="PF25023">
    <property type="entry name" value="TEN_YD-shell"/>
    <property type="match status" value="1"/>
</dbReference>
<dbReference type="EMBL" id="VUNS01000048">
    <property type="protein sequence ID" value="MST99703.1"/>
    <property type="molecule type" value="Genomic_DNA"/>
</dbReference>
<dbReference type="Gene3D" id="2.180.10.10">
    <property type="entry name" value="RHS repeat-associated core"/>
    <property type="match status" value="1"/>
</dbReference>
<evidence type="ECO:0000256" key="1">
    <source>
        <dbReference type="ARBA" id="ARBA00022737"/>
    </source>
</evidence>
<dbReference type="Proteomes" id="UP000435649">
    <property type="component" value="Unassembled WGS sequence"/>
</dbReference>
<dbReference type="InterPro" id="IPR022385">
    <property type="entry name" value="Rhs_assc_core"/>
</dbReference>
<proteinExistence type="predicted"/>
<keyword evidence="4" id="KW-1185">Reference proteome</keyword>
<evidence type="ECO:0000313" key="4">
    <source>
        <dbReference type="Proteomes" id="UP000435649"/>
    </source>
</evidence>
<dbReference type="PANTHER" id="PTHR32305">
    <property type="match status" value="1"/>
</dbReference>
<gene>
    <name evidence="3" type="ORF">FYJ85_21980</name>
</gene>
<dbReference type="PANTHER" id="PTHR32305:SF15">
    <property type="entry name" value="PROTEIN RHSA-RELATED"/>
    <property type="match status" value="1"/>
</dbReference>
<keyword evidence="1" id="KW-0677">Repeat</keyword>
<name>A0A844G926_9BACT</name>
<evidence type="ECO:0000313" key="3">
    <source>
        <dbReference type="EMBL" id="MST99703.1"/>
    </source>
</evidence>
<feature type="domain" description="Teneurin-like YD-shell" evidence="2">
    <location>
        <begin position="104"/>
        <end position="361"/>
    </location>
</feature>
<dbReference type="SUPFAM" id="SSF63825">
    <property type="entry name" value="YWTD domain"/>
    <property type="match status" value="1"/>
</dbReference>
<organism evidence="3 4">
    <name type="scientific">Victivallis lenta</name>
    <dbReference type="NCBI Taxonomy" id="2606640"/>
    <lineage>
        <taxon>Bacteria</taxon>
        <taxon>Pseudomonadati</taxon>
        <taxon>Lentisphaerota</taxon>
        <taxon>Lentisphaeria</taxon>
        <taxon>Victivallales</taxon>
        <taxon>Victivallaceae</taxon>
        <taxon>Victivallis</taxon>
    </lineage>
</organism>
<evidence type="ECO:0000259" key="2">
    <source>
        <dbReference type="Pfam" id="PF25023"/>
    </source>
</evidence>
<dbReference type="InterPro" id="IPR050708">
    <property type="entry name" value="T6SS_VgrG/RHS"/>
</dbReference>
<protein>
    <submittedName>
        <fullName evidence="3">RHS repeat-associated core domain-containing protein</fullName>
    </submittedName>
</protein>
<dbReference type="NCBIfam" id="TIGR03696">
    <property type="entry name" value="Rhs_assc_core"/>
    <property type="match status" value="1"/>
</dbReference>
<dbReference type="InterPro" id="IPR056823">
    <property type="entry name" value="TEN-like_YD-shell"/>
</dbReference>
<sequence length="507" mass="56995">MRQLKQNDAVHASVFLSYDSRGRTATVGNGADVLHYAYRAGRNQLETAEWKNAQNAVLNSRSYAYDSHHRLTGINLNGTLEVGYTLNDKDRRTGAEYANSGLWNFTYDDKGQVISALGSSRSFAYAYDGIGNRTAATEGGEQFSYASNQLNQYTAVNASQPTYDADGNLLTTGTGWTYTWNGENRLIAAENADTRVEMAYDCMGRRFEKKVYTANTLTKHEKFVYDGYKLTAVYDVLENNALRMTFAWQPDSVDLDVPVSMTCDGETYYYVTDGNKNVTALLDADGVRVAKYTYNPFGRILNSEGALAEINPFRFSSEYHDDETGLVYYNYRYYSPELGRWIKRDPIEEKGGVNLYAMVGNNPSNCWDHLGENVWVLYGSSSAKTGHMAVIIGPRSGRGIFSYFSFAPDGLTTYDRRTYDEILNYVQGTRDGHPYTHYLFYCTNETQDAEARRAAGRYRHYVYLQPNVCTNLAHDAVVATGKIFVIKHTPASTYNHNRNVADGYGGL</sequence>
<reference evidence="3 4" key="1">
    <citation type="submission" date="2019-08" db="EMBL/GenBank/DDBJ databases">
        <title>In-depth cultivation of the pig gut microbiome towards novel bacterial diversity and tailored functional studies.</title>
        <authorList>
            <person name="Wylensek D."/>
            <person name="Hitch T.C.A."/>
            <person name="Clavel T."/>
        </authorList>
    </citation>
    <scope>NUCLEOTIDE SEQUENCE [LARGE SCALE GENOMIC DNA]</scope>
    <source>
        <strain evidence="3 4">BBE-744-WT-12</strain>
    </source>
</reference>